<organism evidence="2 3">
    <name type="scientific">Hymenochirus boettgeri</name>
    <name type="common">Congo dwarf clawed frog</name>
    <dbReference type="NCBI Taxonomy" id="247094"/>
    <lineage>
        <taxon>Eukaryota</taxon>
        <taxon>Metazoa</taxon>
        <taxon>Chordata</taxon>
        <taxon>Craniata</taxon>
        <taxon>Vertebrata</taxon>
        <taxon>Euteleostomi</taxon>
        <taxon>Amphibia</taxon>
        <taxon>Batrachia</taxon>
        <taxon>Anura</taxon>
        <taxon>Pipoidea</taxon>
        <taxon>Pipidae</taxon>
        <taxon>Pipinae</taxon>
        <taxon>Hymenochirus</taxon>
    </lineage>
</organism>
<evidence type="ECO:0000313" key="3">
    <source>
        <dbReference type="Proteomes" id="UP000812440"/>
    </source>
</evidence>
<comment type="caution">
    <text evidence="2">The sequence shown here is derived from an EMBL/GenBank/DDBJ whole genome shotgun (WGS) entry which is preliminary data.</text>
</comment>
<evidence type="ECO:0000313" key="2">
    <source>
        <dbReference type="EMBL" id="KAG8441291.1"/>
    </source>
</evidence>
<dbReference type="CDD" id="cd22123">
    <property type="entry name" value="F-box_FBXL12"/>
    <property type="match status" value="1"/>
</dbReference>
<reference evidence="2" key="1">
    <citation type="thesis" date="2020" institute="ProQuest LLC" country="789 East Eisenhower Parkway, Ann Arbor, MI, USA">
        <title>Comparative Genomics and Chromosome Evolution.</title>
        <authorList>
            <person name="Mudd A.B."/>
        </authorList>
    </citation>
    <scope>NUCLEOTIDE SEQUENCE</scope>
    <source>
        <strain evidence="2">Female2</strain>
        <tissue evidence="2">Blood</tissue>
    </source>
</reference>
<dbReference type="AlphaFoldDB" id="A0A8T2JFC9"/>
<feature type="domain" description="F-box" evidence="1">
    <location>
        <begin position="15"/>
        <end position="61"/>
    </location>
</feature>
<dbReference type="InterPro" id="IPR032675">
    <property type="entry name" value="LRR_dom_sf"/>
</dbReference>
<dbReference type="PANTHER" id="PTHR16134">
    <property type="entry name" value="F-BOX/TPR REPEAT PROTEIN POF3"/>
    <property type="match status" value="1"/>
</dbReference>
<dbReference type="PANTHER" id="PTHR16134:SF148">
    <property type="entry name" value="S-PHASE KINASE-ASSOCIATED PROTEIN 2, ISOFORM A"/>
    <property type="match status" value="1"/>
</dbReference>
<dbReference type="OrthoDB" id="3219396at2759"/>
<keyword evidence="3" id="KW-1185">Reference proteome</keyword>
<dbReference type="PROSITE" id="PS50181">
    <property type="entry name" value="FBOX"/>
    <property type="match status" value="1"/>
</dbReference>
<dbReference type="SMART" id="SM00256">
    <property type="entry name" value="FBOX"/>
    <property type="match status" value="1"/>
</dbReference>
<evidence type="ECO:0000259" key="1">
    <source>
        <dbReference type="PROSITE" id="PS50181"/>
    </source>
</evidence>
<dbReference type="Gene3D" id="3.80.10.10">
    <property type="entry name" value="Ribonuclease Inhibitor"/>
    <property type="match status" value="1"/>
</dbReference>
<accession>A0A8T2JFC9</accession>
<dbReference type="GO" id="GO:0019005">
    <property type="term" value="C:SCF ubiquitin ligase complex"/>
    <property type="evidence" value="ECO:0007669"/>
    <property type="project" value="TreeGrafter"/>
</dbReference>
<gene>
    <name evidence="2" type="ORF">GDO86_006865</name>
</gene>
<dbReference type="GO" id="GO:0031146">
    <property type="term" value="P:SCF-dependent proteasomal ubiquitin-dependent protein catabolic process"/>
    <property type="evidence" value="ECO:0007669"/>
    <property type="project" value="TreeGrafter"/>
</dbReference>
<name>A0A8T2JFC9_9PIPI</name>
<protein>
    <recommendedName>
        <fullName evidence="1">F-box domain-containing protein</fullName>
    </recommendedName>
</protein>
<dbReference type="SUPFAM" id="SSF52047">
    <property type="entry name" value="RNI-like"/>
    <property type="match status" value="1"/>
</dbReference>
<dbReference type="InterPro" id="IPR001810">
    <property type="entry name" value="F-box_dom"/>
</dbReference>
<sequence>MRKCAVSVEIRMSDPVSISWLPDSVLLEVLSFLSVRDLIRSGRVCKRWKRMISDKTLWKHVNLTPYKLNSKIMWHFVRHWLRTSLQTLKLKGLLHSVKKQEYLTPAILQEMAKRFSCLENLHLEQTSLHSISYDCFPSTLKTLELSQCEIPMVWFNASSNQSRSLPKLENLMLNNVSSFSNHHLETVCSQSVLKTLFLSGTYRVTDIGIQKSLLFLKGLQHLKLQSCNITDIALHLIGCHLKCLQTLALTNISMTDAGLACLSSIKTLEKLWLEYSIHLSSDSIIAVCVTLPALNFLCLNGIFEGHGSIDEIKKKLPNCKVTC</sequence>
<dbReference type="EMBL" id="JAACNH010000006">
    <property type="protein sequence ID" value="KAG8441291.1"/>
    <property type="molecule type" value="Genomic_DNA"/>
</dbReference>
<dbReference type="Proteomes" id="UP000812440">
    <property type="component" value="Chromosome 3"/>
</dbReference>
<dbReference type="Pfam" id="PF12937">
    <property type="entry name" value="F-box-like"/>
    <property type="match status" value="1"/>
</dbReference>
<proteinExistence type="predicted"/>